<name>A0A922HTP4_DERFA</name>
<keyword evidence="6" id="KW-0067">ATP-binding</keyword>
<comment type="similarity">
    <text evidence="2">Belongs to the ABC transporter superfamily. ABCG family. Eye pigment precursor importer (TC 3.A.1.204) subfamily.</text>
</comment>
<dbReference type="GO" id="GO:0016020">
    <property type="term" value="C:membrane"/>
    <property type="evidence" value="ECO:0007669"/>
    <property type="project" value="UniProtKB-SubCell"/>
</dbReference>
<evidence type="ECO:0000256" key="4">
    <source>
        <dbReference type="ARBA" id="ARBA00022692"/>
    </source>
</evidence>
<feature type="transmembrane region" description="Helical" evidence="9">
    <location>
        <begin position="615"/>
        <end position="633"/>
    </location>
</feature>
<organism evidence="11 12">
    <name type="scientific">Dermatophagoides farinae</name>
    <name type="common">American house dust mite</name>
    <dbReference type="NCBI Taxonomy" id="6954"/>
    <lineage>
        <taxon>Eukaryota</taxon>
        <taxon>Metazoa</taxon>
        <taxon>Ecdysozoa</taxon>
        <taxon>Arthropoda</taxon>
        <taxon>Chelicerata</taxon>
        <taxon>Arachnida</taxon>
        <taxon>Acari</taxon>
        <taxon>Acariformes</taxon>
        <taxon>Sarcoptiformes</taxon>
        <taxon>Astigmata</taxon>
        <taxon>Psoroptidia</taxon>
        <taxon>Analgoidea</taxon>
        <taxon>Pyroglyphidae</taxon>
        <taxon>Dermatophagoidinae</taxon>
        <taxon>Dermatophagoides</taxon>
    </lineage>
</organism>
<dbReference type="Gene3D" id="3.40.50.300">
    <property type="entry name" value="P-loop containing nucleotide triphosphate hydrolases"/>
    <property type="match status" value="2"/>
</dbReference>
<comment type="caution">
    <text evidence="11">The sequence shown here is derived from an EMBL/GenBank/DDBJ whole genome shotgun (WGS) entry which is preliminary data.</text>
</comment>
<feature type="transmembrane region" description="Helical" evidence="9">
    <location>
        <begin position="361"/>
        <end position="379"/>
    </location>
</feature>
<evidence type="ECO:0000256" key="9">
    <source>
        <dbReference type="SAM" id="Phobius"/>
    </source>
</evidence>
<evidence type="ECO:0000256" key="1">
    <source>
        <dbReference type="ARBA" id="ARBA00004141"/>
    </source>
</evidence>
<feature type="transmembrane region" description="Helical" evidence="9">
    <location>
        <begin position="1273"/>
        <end position="1298"/>
    </location>
</feature>
<dbReference type="GO" id="GO:0140359">
    <property type="term" value="F:ABC-type transporter activity"/>
    <property type="evidence" value="ECO:0007669"/>
    <property type="project" value="InterPro"/>
</dbReference>
<evidence type="ECO:0000313" key="12">
    <source>
        <dbReference type="Proteomes" id="UP000790347"/>
    </source>
</evidence>
<evidence type="ECO:0000256" key="2">
    <source>
        <dbReference type="ARBA" id="ARBA00005814"/>
    </source>
</evidence>
<dbReference type="InterPro" id="IPR050352">
    <property type="entry name" value="ABCG_transporters"/>
</dbReference>
<dbReference type="Pfam" id="PF00005">
    <property type="entry name" value="ABC_tran"/>
    <property type="match status" value="2"/>
</dbReference>
<proteinExistence type="inferred from homology"/>
<dbReference type="Pfam" id="PF01061">
    <property type="entry name" value="ABC2_membrane"/>
    <property type="match status" value="2"/>
</dbReference>
<dbReference type="EMBL" id="ASGP02000005">
    <property type="protein sequence ID" value="KAH9506037.1"/>
    <property type="molecule type" value="Genomic_DNA"/>
</dbReference>
<dbReference type="InterPro" id="IPR013525">
    <property type="entry name" value="ABC2_TM"/>
</dbReference>
<reference evidence="11" key="2">
    <citation type="journal article" date="2022" name="Res Sq">
        <title>Comparative Genomics Reveals Insights into the Divergent Evolution of Astigmatic Mites and Household Pest Adaptations.</title>
        <authorList>
            <person name="Xiong Q."/>
            <person name="Wan A.T.-Y."/>
            <person name="Liu X.-Y."/>
            <person name="Fung C.S.-H."/>
            <person name="Xiao X."/>
            <person name="Malainual N."/>
            <person name="Hou J."/>
            <person name="Wang L."/>
            <person name="Wang M."/>
            <person name="Yang K."/>
            <person name="Cui Y."/>
            <person name="Leung E."/>
            <person name="Nong W."/>
            <person name="Shin S.-K."/>
            <person name="Au S."/>
            <person name="Jeong K.Y."/>
            <person name="Chew F.T."/>
            <person name="Hui J."/>
            <person name="Leung T.F."/>
            <person name="Tungtrongchitr A."/>
            <person name="Zhong N."/>
            <person name="Liu Z."/>
            <person name="Tsui S."/>
        </authorList>
    </citation>
    <scope>NUCLEOTIDE SEQUENCE</scope>
    <source>
        <strain evidence="11">Derf</strain>
        <tissue evidence="11">Whole organism</tissue>
    </source>
</reference>
<reference evidence="11" key="1">
    <citation type="submission" date="2013-05" db="EMBL/GenBank/DDBJ databases">
        <authorList>
            <person name="Yim A.K.Y."/>
            <person name="Chan T.F."/>
            <person name="Ji K.M."/>
            <person name="Liu X.Y."/>
            <person name="Zhou J.W."/>
            <person name="Li R.Q."/>
            <person name="Yang K.Y."/>
            <person name="Li J."/>
            <person name="Li M."/>
            <person name="Law P.T.W."/>
            <person name="Wu Y.L."/>
            <person name="Cai Z.L."/>
            <person name="Qin H."/>
            <person name="Bao Y."/>
            <person name="Leung R.K.K."/>
            <person name="Ng P.K.S."/>
            <person name="Zou J."/>
            <person name="Zhong X.J."/>
            <person name="Ran P.X."/>
            <person name="Zhong N.S."/>
            <person name="Liu Z.G."/>
            <person name="Tsui S.K.W."/>
        </authorList>
    </citation>
    <scope>NUCLEOTIDE SEQUENCE</scope>
    <source>
        <strain evidence="11">Derf</strain>
        <tissue evidence="11">Whole organism</tissue>
    </source>
</reference>
<protein>
    <submittedName>
        <fullName evidence="11">ABC protein, sub ABCG</fullName>
    </submittedName>
</protein>
<dbReference type="InterPro" id="IPR003593">
    <property type="entry name" value="AAA+_ATPase"/>
</dbReference>
<dbReference type="InterPro" id="IPR003439">
    <property type="entry name" value="ABC_transporter-like_ATP-bd"/>
</dbReference>
<feature type="domain" description="ABC transporter" evidence="10">
    <location>
        <begin position="17"/>
        <end position="271"/>
    </location>
</feature>
<dbReference type="GO" id="GO:0016887">
    <property type="term" value="F:ATP hydrolysis activity"/>
    <property type="evidence" value="ECO:0007669"/>
    <property type="project" value="InterPro"/>
</dbReference>
<evidence type="ECO:0000313" key="11">
    <source>
        <dbReference type="EMBL" id="KAH9506037.1"/>
    </source>
</evidence>
<keyword evidence="12" id="KW-1185">Reference proteome</keyword>
<dbReference type="SUPFAM" id="SSF52540">
    <property type="entry name" value="P-loop containing nucleoside triphosphate hydrolases"/>
    <property type="match status" value="2"/>
</dbReference>
<keyword evidence="4 9" id="KW-0812">Transmembrane</keyword>
<feature type="transmembrane region" description="Helical" evidence="9">
    <location>
        <begin position="1029"/>
        <end position="1050"/>
    </location>
</feature>
<feature type="transmembrane region" description="Helical" evidence="9">
    <location>
        <begin position="534"/>
        <end position="556"/>
    </location>
</feature>
<evidence type="ECO:0000259" key="10">
    <source>
        <dbReference type="PROSITE" id="PS50893"/>
    </source>
</evidence>
<keyword evidence="5" id="KW-0547">Nucleotide-binding</keyword>
<feature type="transmembrane region" description="Helical" evidence="9">
    <location>
        <begin position="1196"/>
        <end position="1220"/>
    </location>
</feature>
<feature type="transmembrane region" description="Helical" evidence="9">
    <location>
        <begin position="467"/>
        <end position="490"/>
    </location>
</feature>
<dbReference type="Proteomes" id="UP000790347">
    <property type="component" value="Unassembled WGS sequence"/>
</dbReference>
<dbReference type="PROSITE" id="PS00211">
    <property type="entry name" value="ABC_TRANSPORTER_1"/>
    <property type="match status" value="1"/>
</dbReference>
<feature type="transmembrane region" description="Helical" evidence="9">
    <location>
        <begin position="1167"/>
        <end position="1184"/>
    </location>
</feature>
<dbReference type="SMART" id="SM00382">
    <property type="entry name" value="AAA"/>
    <property type="match status" value="2"/>
</dbReference>
<dbReference type="InterPro" id="IPR027417">
    <property type="entry name" value="P-loop_NTPase"/>
</dbReference>
<evidence type="ECO:0000256" key="8">
    <source>
        <dbReference type="ARBA" id="ARBA00023136"/>
    </source>
</evidence>
<feature type="transmembrane region" description="Helical" evidence="9">
    <location>
        <begin position="414"/>
        <end position="438"/>
    </location>
</feature>
<evidence type="ECO:0000256" key="6">
    <source>
        <dbReference type="ARBA" id="ARBA00022840"/>
    </source>
</evidence>
<sequence>MSNETDVCCEFKKPISLCWKNLRYEVDEWCMVDGWQPRRRRKVILNRLNGSVRMNSLNALLGPSGSGKTSLINCLIGNVPAKNISPDTEIYINSEIITKSSNSLVSFVPQFVHEIILGRFTVLETLYYAFCFKNPARYHGRAYQHIQSTIQELMLNPKVLQTRFENCSGGEQRRVAIAQELMSIESKPPFLFIDEPTTGLDSESALVVMKCLQRLSTQNGITVLVSIHAPSSDILDMFDQLYIIAKGGVCIYSDQPGGLRSHLNQITGIALNGDDSPIQEYLRIASNGINDEQVRKLTQESVQQGHQRLTAQFSKFEKEECPFASIPKGIPHYSRKFRSSDLWTQFRRLLRLTFIADVRNIILVIVSSTINIILLTSIANKDMVIPSGCLPFNIEQFNQTCQEKLKEDRLIGTCLMLLIMIMILTLSLGLGMYSIMIVNFMKILRNEYRNGWYSFASLIHPVQLNDMITSILIVLIFIVIYYLNCGILIVEQYQINWYRMGSGSLFTLVIVLYGQSFGYLLIATCIDQFELLLLLSQVILVILSASNGLIVTIDLMDKPFHRTISHLLGSRYIADGYLYTYYGIDRCDPQTEYSQILKQFFVDTDHVYSNLEKPMIVIIVIRIISIIVMRWTFNNVNNGKIVSETKQEILTKILTPAIEIDFHEKPTFVQIFDSINNNIEPEMTKNEFQQFCTGRYIIGWRQLTLFATDTIYEVRPTPESLDDLGDKLILRNLSGQFQFGTLNAIMGSSGSGKTSLLKVFNGKMKTKLTGSTQFYLSRFVPIRTCYIKQEVSKHLIPGFTSKQSLVYASKLKNCHETQAIDHEQVADNLLKELDMTNTTNTLVQNCSGGERKRLALTMELTSVRMPNLICIDEPVSGLDSNSALLVLRCLRRFIARHPDITMLVSIHQPSTEQLDMFDLCYVLAFDGLGIYSGPPARIKSFLSETSSIDKDKRFPIETLIRYSCTDHSNSIVQRLAEETDNQINKITPSVLLDTVHIKDGVPFPRMRFSLRSVAILFHRLAHCSIRYQWPLWLTYLIFYVFLGTMFLVCFDKKIVDIDGCISIEDDFLAVCSNFTDHKWKNDFRLVSNVNFVIFSSFIFFFILDAQIINLFSLGLKFFATQHLNGWYTCGSYYLSKLLFDATTILPMVIIFAYVIDNYSTVSPNNFFWWQVINLYLSSLCFLAIMNMNVLFLHRSILALFTFVGFSQGFFLLLSNVYNVIEEMNFIVRFLSNFSIYRYQFQATLWLIYGGDRCKSHEIQSLMYMLNIPTNVEYFYDCIVKLVLLVIFYHTMALLVFCVKYNPLINRHERAERIERYRNEHILKIEPKHLF</sequence>
<dbReference type="GO" id="GO:0005524">
    <property type="term" value="F:ATP binding"/>
    <property type="evidence" value="ECO:0007669"/>
    <property type="project" value="UniProtKB-KW"/>
</dbReference>
<dbReference type="InterPro" id="IPR017871">
    <property type="entry name" value="ABC_transporter-like_CS"/>
</dbReference>
<dbReference type="PANTHER" id="PTHR48041:SF91">
    <property type="entry name" value="ABC TRANSPORTER G FAMILY MEMBER 28"/>
    <property type="match status" value="1"/>
</dbReference>
<dbReference type="PANTHER" id="PTHR48041">
    <property type="entry name" value="ABC TRANSPORTER G FAMILY MEMBER 28"/>
    <property type="match status" value="1"/>
</dbReference>
<gene>
    <name evidence="11" type="primary">wht-4_18</name>
    <name evidence="11" type="ORF">DERF_010787</name>
</gene>
<keyword evidence="7 9" id="KW-1133">Transmembrane helix</keyword>
<evidence type="ECO:0000256" key="3">
    <source>
        <dbReference type="ARBA" id="ARBA00022448"/>
    </source>
</evidence>
<comment type="subcellular location">
    <subcellularLocation>
        <location evidence="1">Membrane</location>
        <topology evidence="1">Multi-pass membrane protein</topology>
    </subcellularLocation>
</comment>
<evidence type="ECO:0000256" key="7">
    <source>
        <dbReference type="ARBA" id="ARBA00022989"/>
    </source>
</evidence>
<keyword evidence="3" id="KW-0813">Transport</keyword>
<accession>A0A922HTP4</accession>
<keyword evidence="8 9" id="KW-0472">Membrane</keyword>
<dbReference type="PROSITE" id="PS50893">
    <property type="entry name" value="ABC_TRANSPORTER_2"/>
    <property type="match status" value="2"/>
</dbReference>
<feature type="domain" description="ABC transporter" evidence="10">
    <location>
        <begin position="706"/>
        <end position="950"/>
    </location>
</feature>
<feature type="transmembrane region" description="Helical" evidence="9">
    <location>
        <begin position="1085"/>
        <end position="1102"/>
    </location>
</feature>
<feature type="transmembrane region" description="Helical" evidence="9">
    <location>
        <begin position="1137"/>
        <end position="1155"/>
    </location>
</feature>
<evidence type="ECO:0000256" key="5">
    <source>
        <dbReference type="ARBA" id="ARBA00022741"/>
    </source>
</evidence>
<feature type="transmembrane region" description="Helical" evidence="9">
    <location>
        <begin position="502"/>
        <end position="522"/>
    </location>
</feature>